<name>A0A8S5TH92_9CAUD</name>
<organism evidence="1">
    <name type="scientific">Myoviridae sp. ctIty1</name>
    <dbReference type="NCBI Taxonomy" id="2827673"/>
    <lineage>
        <taxon>Viruses</taxon>
        <taxon>Duplodnaviria</taxon>
        <taxon>Heunggongvirae</taxon>
        <taxon>Uroviricota</taxon>
        <taxon>Caudoviricetes</taxon>
    </lineage>
</organism>
<sequence>MGMYSSIVDYFNGNDDYDDELLPEEPRNIGELGKEPNFDVIKLYEDTAFVKAIQDTFNTPAFLVKLVSNETGKFIEFPVGNIVGKPNNDDSSVIRIYRNDIIFVTMRTESKTTKDDTVSETKKKIEELKYDFKGLRADTYPQEVDNATLSLFVPYAKIAYFVDTLINEGILETSPIRVLPNPGYGTFDFSKENK</sequence>
<reference evidence="1" key="1">
    <citation type="journal article" date="2021" name="Proc. Natl. Acad. Sci. U.S.A.">
        <title>A Catalog of Tens of Thousands of Viruses from Human Metagenomes Reveals Hidden Associations with Chronic Diseases.</title>
        <authorList>
            <person name="Tisza M.J."/>
            <person name="Buck C.B."/>
        </authorList>
    </citation>
    <scope>NUCLEOTIDE SEQUENCE</scope>
    <source>
        <strain evidence="1">CtIty1</strain>
    </source>
</reference>
<protein>
    <submittedName>
        <fullName evidence="1">Uncharacterized protein</fullName>
    </submittedName>
</protein>
<dbReference type="EMBL" id="BK032823">
    <property type="protein sequence ID" value="DAF62359.1"/>
    <property type="molecule type" value="Genomic_DNA"/>
</dbReference>
<proteinExistence type="predicted"/>
<evidence type="ECO:0000313" key="1">
    <source>
        <dbReference type="EMBL" id="DAF62359.1"/>
    </source>
</evidence>
<accession>A0A8S5TH92</accession>